<sequence length="132" mass="15407">VLFDSSGNAVTFSSAYWEAEAIQPYISMSRKSFYTYKYDYFYSSSLSASRHDYYSSSLSLANVQEYEPLYIRNLFYDGCLQTKSTTLDGKDPVEITITNPHKFIVQEPSSEGRLKLTGGIFRRFRSRRRQRR</sequence>
<feature type="non-terminal residue" evidence="1">
    <location>
        <position position="1"/>
    </location>
</feature>
<gene>
    <name evidence="1" type="ORF">LCGC14_2693920</name>
</gene>
<organism evidence="1">
    <name type="scientific">marine sediment metagenome</name>
    <dbReference type="NCBI Taxonomy" id="412755"/>
    <lineage>
        <taxon>unclassified sequences</taxon>
        <taxon>metagenomes</taxon>
        <taxon>ecological metagenomes</taxon>
    </lineage>
</organism>
<comment type="caution">
    <text evidence="1">The sequence shown here is derived from an EMBL/GenBank/DDBJ whole genome shotgun (WGS) entry which is preliminary data.</text>
</comment>
<protein>
    <submittedName>
        <fullName evidence="1">Uncharacterized protein</fullName>
    </submittedName>
</protein>
<name>A0A0F9A580_9ZZZZ</name>
<accession>A0A0F9A580</accession>
<dbReference type="EMBL" id="LAZR01047819">
    <property type="protein sequence ID" value="KKK93335.1"/>
    <property type="molecule type" value="Genomic_DNA"/>
</dbReference>
<proteinExistence type="predicted"/>
<evidence type="ECO:0000313" key="1">
    <source>
        <dbReference type="EMBL" id="KKK93335.1"/>
    </source>
</evidence>
<reference evidence="1" key="1">
    <citation type="journal article" date="2015" name="Nature">
        <title>Complex archaea that bridge the gap between prokaryotes and eukaryotes.</title>
        <authorList>
            <person name="Spang A."/>
            <person name="Saw J.H."/>
            <person name="Jorgensen S.L."/>
            <person name="Zaremba-Niedzwiedzka K."/>
            <person name="Martijn J."/>
            <person name="Lind A.E."/>
            <person name="van Eijk R."/>
            <person name="Schleper C."/>
            <person name="Guy L."/>
            <person name="Ettema T.J."/>
        </authorList>
    </citation>
    <scope>NUCLEOTIDE SEQUENCE</scope>
</reference>
<dbReference type="AlphaFoldDB" id="A0A0F9A580"/>